<proteinExistence type="predicted"/>
<accession>A0A099WN13</accession>
<name>A0A099WN13_9LIST</name>
<dbReference type="AlphaFoldDB" id="A0A099WN13"/>
<reference evidence="1 2" key="1">
    <citation type="submission" date="2014-05" db="EMBL/GenBank/DDBJ databases">
        <title>Novel Listeriaceae from food processing environments.</title>
        <authorList>
            <person name="den Bakker H.C."/>
        </authorList>
    </citation>
    <scope>NUCLEOTIDE SEQUENCE [LARGE SCALE GENOMIC DNA]</scope>
    <source>
        <strain evidence="1 2">FSL A5-0281</strain>
    </source>
</reference>
<dbReference type="eggNOG" id="COG4587">
    <property type="taxonomic scope" value="Bacteria"/>
</dbReference>
<sequence length="272" mass="31106">MTLNVVKSYFLLRTKVILSYRMTALSGFVTQIIFALFKIFIMYAFIASNPADSPMTLGATITYIWITQIFFSIIPWNVNWDEMNAITSGNIVYELTKPIDLFPLFFSKTLAWRFGSSIVRVVPIVLFNLIVLPVFGFQEYALKIPDVKYVLFFLCSIFLAYILSSMITVFLYSITLYTIDASNFLGIINSVAFVLSGTIIPLGFFPEIFQKILILQPFKGIIDTPAMIFTQQYTDLQSLGFMLLQVAWIVIFYFVNQRVFKIGMKKIEIQGG</sequence>
<dbReference type="OrthoDB" id="8582979at2"/>
<gene>
    <name evidence="1" type="ORF">EP57_00535</name>
</gene>
<dbReference type="PANTHER" id="PTHR36832:SF2">
    <property type="entry name" value="INTEGRAL MEMBRANE PROTEIN"/>
    <property type="match status" value="1"/>
</dbReference>
<organism evidence="1 2">
    <name type="scientific">Listeria booriae</name>
    <dbReference type="NCBI Taxonomy" id="1552123"/>
    <lineage>
        <taxon>Bacteria</taxon>
        <taxon>Bacillati</taxon>
        <taxon>Bacillota</taxon>
        <taxon>Bacilli</taxon>
        <taxon>Bacillales</taxon>
        <taxon>Listeriaceae</taxon>
        <taxon>Listeria</taxon>
    </lineage>
</organism>
<keyword evidence="2" id="KW-1185">Reference proteome</keyword>
<dbReference type="PANTHER" id="PTHR36832">
    <property type="entry name" value="SLR1174 PROTEIN-RELATED"/>
    <property type="match status" value="1"/>
</dbReference>
<protein>
    <submittedName>
        <fullName evidence="1">Uncharacterized protein</fullName>
    </submittedName>
</protein>
<dbReference type="EMBL" id="JNFA01000001">
    <property type="protein sequence ID" value="KGL45520.1"/>
    <property type="molecule type" value="Genomic_DNA"/>
</dbReference>
<dbReference type="RefSeq" id="WP_052167449.1">
    <property type="nucleotide sequence ID" value="NZ_CBCSHQ010000002.1"/>
</dbReference>
<evidence type="ECO:0000313" key="1">
    <source>
        <dbReference type="EMBL" id="KGL45520.1"/>
    </source>
</evidence>
<dbReference type="Proteomes" id="UP000029844">
    <property type="component" value="Unassembled WGS sequence"/>
</dbReference>
<dbReference type="GeneID" id="58715936"/>
<dbReference type="STRING" id="1552123.EP57_00535"/>
<evidence type="ECO:0000313" key="2">
    <source>
        <dbReference type="Proteomes" id="UP000029844"/>
    </source>
</evidence>
<comment type="caution">
    <text evidence="1">The sequence shown here is derived from an EMBL/GenBank/DDBJ whole genome shotgun (WGS) entry which is preliminary data.</text>
</comment>